<name>A0A0Q3QV08_9BACI</name>
<keyword evidence="1" id="KW-1133">Transmembrane helix</keyword>
<sequence>MINEHDPSLARMSVFGITHLQKQSPLMIAWWSAVFPGFGHYFLNHYIRATLLSLSEVFINTFAHINDAMIYSFCGKFELAQSVVQPKWAFGYLIIYMITIWDSYRLAIYQNKVFDLTCLKNEQISRIGIFPLEIQFLDRKKPIVGAVYSFLFPGLGQLYIHRFGLAFYAMIWWWIYLYFSKLHESLLQLMLGNLQASNLILQQHWLLFMPSVMGGAIFHAYTTTIEHNKLYRIAQRQYLKNRYRKDDFLIFHKQV</sequence>
<feature type="transmembrane region" description="Helical" evidence="1">
    <location>
        <begin position="28"/>
        <end position="47"/>
    </location>
</feature>
<dbReference type="RefSeq" id="WP_053478426.1">
    <property type="nucleotide sequence ID" value="NZ_CP041305.1"/>
</dbReference>
<dbReference type="AlphaFoldDB" id="A0A0Q3QV08"/>
<feature type="transmembrane region" description="Helical" evidence="1">
    <location>
        <begin position="199"/>
        <end position="222"/>
    </location>
</feature>
<dbReference type="Proteomes" id="UP000050996">
    <property type="component" value="Unassembled WGS sequence"/>
</dbReference>
<protein>
    <submittedName>
        <fullName evidence="2">Uncharacterized protein</fullName>
    </submittedName>
</protein>
<dbReference type="STRING" id="1637975.AN957_25730"/>
<gene>
    <name evidence="2" type="ORF">AN957_25730</name>
</gene>
<feature type="transmembrane region" description="Helical" evidence="1">
    <location>
        <begin position="159"/>
        <end position="179"/>
    </location>
</feature>
<proteinExistence type="predicted"/>
<evidence type="ECO:0000256" key="1">
    <source>
        <dbReference type="SAM" id="Phobius"/>
    </source>
</evidence>
<dbReference type="EMBL" id="LJIX01000006">
    <property type="protein sequence ID" value="KQL21622.1"/>
    <property type="molecule type" value="Genomic_DNA"/>
</dbReference>
<organism evidence="2 3">
    <name type="scientific">Cytobacillus solani</name>
    <dbReference type="NCBI Taxonomy" id="1637975"/>
    <lineage>
        <taxon>Bacteria</taxon>
        <taxon>Bacillati</taxon>
        <taxon>Bacillota</taxon>
        <taxon>Bacilli</taxon>
        <taxon>Bacillales</taxon>
        <taxon>Bacillaceae</taxon>
        <taxon>Cytobacillus</taxon>
    </lineage>
</organism>
<keyword evidence="3" id="KW-1185">Reference proteome</keyword>
<accession>A0A0Q3QV08</accession>
<evidence type="ECO:0000313" key="3">
    <source>
        <dbReference type="Proteomes" id="UP000050996"/>
    </source>
</evidence>
<keyword evidence="1" id="KW-0812">Transmembrane</keyword>
<evidence type="ECO:0000313" key="2">
    <source>
        <dbReference type="EMBL" id="KQL21622.1"/>
    </source>
</evidence>
<comment type="caution">
    <text evidence="2">The sequence shown here is derived from an EMBL/GenBank/DDBJ whole genome shotgun (WGS) entry which is preliminary data.</text>
</comment>
<keyword evidence="1" id="KW-0472">Membrane</keyword>
<dbReference type="PATRIC" id="fig|1637975.4.peg.5196"/>
<reference evidence="2 3" key="1">
    <citation type="submission" date="2015-09" db="EMBL/GenBank/DDBJ databases">
        <title>Genome sequencing project for genomic taxonomy and phylogenomics of Bacillus-like bacteria.</title>
        <authorList>
            <person name="Liu B."/>
            <person name="Wang J."/>
            <person name="Zhu Y."/>
            <person name="Liu G."/>
            <person name="Chen Q."/>
            <person name="Chen Z."/>
            <person name="Lan J."/>
            <person name="Che J."/>
            <person name="Ge C."/>
            <person name="Shi H."/>
            <person name="Pan Z."/>
            <person name="Liu X."/>
        </authorList>
    </citation>
    <scope>NUCLEOTIDE SEQUENCE [LARGE SCALE GENOMIC DNA]</scope>
    <source>
        <strain evidence="2 3">FJAT-18043</strain>
    </source>
</reference>